<gene>
    <name evidence="2" type="ORF">BpHYR1_046819</name>
</gene>
<dbReference type="AlphaFoldDB" id="A0A3M7PFJ3"/>
<accession>A0A3M7PFJ3</accession>
<reference evidence="2 3" key="1">
    <citation type="journal article" date="2018" name="Sci. Rep.">
        <title>Genomic signatures of local adaptation to the degree of environmental predictability in rotifers.</title>
        <authorList>
            <person name="Franch-Gras L."/>
            <person name="Hahn C."/>
            <person name="Garcia-Roger E.M."/>
            <person name="Carmona M.J."/>
            <person name="Serra M."/>
            <person name="Gomez A."/>
        </authorList>
    </citation>
    <scope>NUCLEOTIDE SEQUENCE [LARGE SCALE GENOMIC DNA]</scope>
    <source>
        <strain evidence="2">HYR1</strain>
    </source>
</reference>
<keyword evidence="1" id="KW-0472">Membrane</keyword>
<organism evidence="2 3">
    <name type="scientific">Brachionus plicatilis</name>
    <name type="common">Marine rotifer</name>
    <name type="synonym">Brachionus muelleri</name>
    <dbReference type="NCBI Taxonomy" id="10195"/>
    <lineage>
        <taxon>Eukaryota</taxon>
        <taxon>Metazoa</taxon>
        <taxon>Spiralia</taxon>
        <taxon>Gnathifera</taxon>
        <taxon>Rotifera</taxon>
        <taxon>Eurotatoria</taxon>
        <taxon>Monogononta</taxon>
        <taxon>Pseudotrocha</taxon>
        <taxon>Ploima</taxon>
        <taxon>Brachionidae</taxon>
        <taxon>Brachionus</taxon>
    </lineage>
</organism>
<keyword evidence="3" id="KW-1185">Reference proteome</keyword>
<name>A0A3M7PFJ3_BRAPC</name>
<feature type="transmembrane region" description="Helical" evidence="1">
    <location>
        <begin position="20"/>
        <end position="43"/>
    </location>
</feature>
<evidence type="ECO:0000313" key="3">
    <source>
        <dbReference type="Proteomes" id="UP000276133"/>
    </source>
</evidence>
<keyword evidence="1" id="KW-0812">Transmembrane</keyword>
<sequence length="84" mass="10105">MFKRLFFSVSDASKLLDEDFRLSFPELDLLIGIFLNSFWIIYLSHTNKQNKGFNEKIRPALMPYRSVPFKIFMNILLRRLFKIN</sequence>
<dbReference type="EMBL" id="REGN01011377">
    <property type="protein sequence ID" value="RMZ97500.1"/>
    <property type="molecule type" value="Genomic_DNA"/>
</dbReference>
<evidence type="ECO:0000256" key="1">
    <source>
        <dbReference type="SAM" id="Phobius"/>
    </source>
</evidence>
<dbReference type="Proteomes" id="UP000276133">
    <property type="component" value="Unassembled WGS sequence"/>
</dbReference>
<protein>
    <submittedName>
        <fullName evidence="2">Uncharacterized protein</fullName>
    </submittedName>
</protein>
<proteinExistence type="predicted"/>
<evidence type="ECO:0000313" key="2">
    <source>
        <dbReference type="EMBL" id="RMZ97500.1"/>
    </source>
</evidence>
<comment type="caution">
    <text evidence="2">The sequence shown here is derived from an EMBL/GenBank/DDBJ whole genome shotgun (WGS) entry which is preliminary data.</text>
</comment>
<keyword evidence="1" id="KW-1133">Transmembrane helix</keyword>